<protein>
    <recommendedName>
        <fullName evidence="4">Type 4 fimbrial biogenesis protein PilX N-terminal domain-containing protein</fullName>
    </recommendedName>
</protein>
<evidence type="ECO:0008006" key="4">
    <source>
        <dbReference type="Google" id="ProtNLM"/>
    </source>
</evidence>
<gene>
    <name evidence="2" type="ORF">A2871_00970</name>
</gene>
<dbReference type="EMBL" id="MFCR01000003">
    <property type="protein sequence ID" value="OGE19407.1"/>
    <property type="molecule type" value="Genomic_DNA"/>
</dbReference>
<dbReference type="NCBIfam" id="NF041539">
    <property type="entry name" value="choice_anch_R"/>
    <property type="match status" value="1"/>
</dbReference>
<name>A0A1F5ISU0_9BACT</name>
<feature type="transmembrane region" description="Helical" evidence="1">
    <location>
        <begin position="12"/>
        <end position="36"/>
    </location>
</feature>
<evidence type="ECO:0000313" key="2">
    <source>
        <dbReference type="EMBL" id="OGE19407.1"/>
    </source>
</evidence>
<keyword evidence="1" id="KW-1133">Transmembrane helix</keyword>
<organism evidence="2 3">
    <name type="scientific">Candidatus Daviesbacteria bacterium RIFCSPHIGHO2_01_FULL_41_23</name>
    <dbReference type="NCBI Taxonomy" id="1797764"/>
    <lineage>
        <taxon>Bacteria</taxon>
        <taxon>Candidatus Daviesiibacteriota</taxon>
    </lineage>
</organism>
<proteinExistence type="predicted"/>
<reference evidence="2 3" key="1">
    <citation type="journal article" date="2016" name="Nat. Commun.">
        <title>Thousands of microbial genomes shed light on interconnected biogeochemical processes in an aquifer system.</title>
        <authorList>
            <person name="Anantharaman K."/>
            <person name="Brown C.T."/>
            <person name="Hug L.A."/>
            <person name="Sharon I."/>
            <person name="Castelle C.J."/>
            <person name="Probst A.J."/>
            <person name="Thomas B.C."/>
            <person name="Singh A."/>
            <person name="Wilkins M.J."/>
            <person name="Karaoz U."/>
            <person name="Brodie E.L."/>
            <person name="Williams K.H."/>
            <person name="Hubbard S.S."/>
            <person name="Banfield J.F."/>
        </authorList>
    </citation>
    <scope>NUCLEOTIDE SEQUENCE [LARGE SCALE GENOMIC DNA]</scope>
</reference>
<sequence length="594" mass="61954">MIKFNESGQMLILVFIALGVMLFTVLFVISGAQLYFQNASYSANTEKVTALAEAGVDKALASLNKTGGSYNGETETVFGDGVYSVAVIDKGAGIKVLNATGYIPNKASPKVKKTISVEVSTGIGLSFVYGLQIGEGGLEMGNGALLNGSVYSNGNITGGNTTRITGDVYVAGVGQISADQQSDCFGANCQDYVFGRSVGGENRLDVAQSFKPSAEGLLNKVSIKLKKVGSPANPTVRIMRDNSGKPDKNGILATGTLSANLVTSQYSLVDVTFNTSPGLNENTTYWIMVNSQALDNSNYWVWSNDLAQGYTRGVPKWSVNWQAGNPVWNAISGDLGFQTYMGGGATSLNLTTGSIVEGNVYANTITGNMTISKNAYYQTIGPSITVQGTKFPGSADPPPTVFPVSDANITEWKNQAEAGGVTNGNINGCTMTLGPRKIIGNLTLENSCIVTVKAPLWVTGNIITGNSTVFVLDSSFGATSGVIVVEGTTVFGNNSDLKGSGTAGSYLMLVSTYDSSQNGNEAIETGNSSISGIVYAPKGTVELANGASFKEITAWKIELGNSAVLTYDSGLASTVFSAGPSGSFSLNRGTYQVK</sequence>
<comment type="caution">
    <text evidence="2">The sequence shown here is derived from an EMBL/GenBank/DDBJ whole genome shotgun (WGS) entry which is preliminary data.</text>
</comment>
<keyword evidence="1" id="KW-0472">Membrane</keyword>
<dbReference type="Proteomes" id="UP000176336">
    <property type="component" value="Unassembled WGS sequence"/>
</dbReference>
<accession>A0A1F5ISU0</accession>
<keyword evidence="1" id="KW-0812">Transmembrane</keyword>
<evidence type="ECO:0000313" key="3">
    <source>
        <dbReference type="Proteomes" id="UP000176336"/>
    </source>
</evidence>
<dbReference type="AlphaFoldDB" id="A0A1F5ISU0"/>
<evidence type="ECO:0000256" key="1">
    <source>
        <dbReference type="SAM" id="Phobius"/>
    </source>
</evidence>